<evidence type="ECO:0000313" key="2">
    <source>
        <dbReference type="Proteomes" id="UP000593567"/>
    </source>
</evidence>
<protein>
    <submittedName>
        <fullName evidence="1">ACTR3B</fullName>
    </submittedName>
</protein>
<dbReference type="AlphaFoldDB" id="A0A7J7JHH1"/>
<proteinExistence type="predicted"/>
<comment type="caution">
    <text evidence="1">The sequence shown here is derived from an EMBL/GenBank/DDBJ whole genome shotgun (WGS) entry which is preliminary data.</text>
</comment>
<accession>A0A7J7JHH1</accession>
<dbReference type="OrthoDB" id="5132116at2759"/>
<sequence length="110" mass="12749">MFKDFGKKLQRGVKRIVDSRLKATEQLSGGNLKCCEYFLCFQYSHLSPYVFYSRSFTKFVTPRRTMTNTALVFVDTILCLEPCLELNASNLSLLYFFNCTSLEPHSVYNC</sequence>
<evidence type="ECO:0000313" key="1">
    <source>
        <dbReference type="EMBL" id="KAF6025789.1"/>
    </source>
</evidence>
<dbReference type="EMBL" id="VXIV02002437">
    <property type="protein sequence ID" value="KAF6025789.1"/>
    <property type="molecule type" value="Genomic_DNA"/>
</dbReference>
<organism evidence="1 2">
    <name type="scientific">Bugula neritina</name>
    <name type="common">Brown bryozoan</name>
    <name type="synonym">Sertularia neritina</name>
    <dbReference type="NCBI Taxonomy" id="10212"/>
    <lineage>
        <taxon>Eukaryota</taxon>
        <taxon>Metazoa</taxon>
        <taxon>Spiralia</taxon>
        <taxon>Lophotrochozoa</taxon>
        <taxon>Bryozoa</taxon>
        <taxon>Gymnolaemata</taxon>
        <taxon>Cheilostomatida</taxon>
        <taxon>Flustrina</taxon>
        <taxon>Buguloidea</taxon>
        <taxon>Bugulidae</taxon>
        <taxon>Bugula</taxon>
    </lineage>
</organism>
<keyword evidence="2" id="KW-1185">Reference proteome</keyword>
<dbReference type="Proteomes" id="UP000593567">
    <property type="component" value="Unassembled WGS sequence"/>
</dbReference>
<gene>
    <name evidence="1" type="ORF">EB796_016040</name>
</gene>
<reference evidence="1" key="1">
    <citation type="submission" date="2020-06" db="EMBL/GenBank/DDBJ databases">
        <title>Draft genome of Bugula neritina, a colonial animal packing powerful symbionts and potential medicines.</title>
        <authorList>
            <person name="Rayko M."/>
        </authorList>
    </citation>
    <scope>NUCLEOTIDE SEQUENCE [LARGE SCALE GENOMIC DNA]</scope>
    <source>
        <strain evidence="1">Kwan_BN1</strain>
    </source>
</reference>
<name>A0A7J7JHH1_BUGNE</name>